<dbReference type="Proteomes" id="UP001254832">
    <property type="component" value="Unassembled WGS sequence"/>
</dbReference>
<evidence type="ECO:0000313" key="2">
    <source>
        <dbReference type="Proteomes" id="UP001254832"/>
    </source>
</evidence>
<comment type="caution">
    <text evidence="1">The sequence shown here is derived from an EMBL/GenBank/DDBJ whole genome shotgun (WGS) entry which is preliminary data.</text>
</comment>
<organism evidence="1 2">
    <name type="scientific">Paenibacillus amylolyticus</name>
    <dbReference type="NCBI Taxonomy" id="1451"/>
    <lineage>
        <taxon>Bacteria</taxon>
        <taxon>Bacillati</taxon>
        <taxon>Bacillota</taxon>
        <taxon>Bacilli</taxon>
        <taxon>Bacillales</taxon>
        <taxon>Paenibacillaceae</taxon>
        <taxon>Paenibacillus</taxon>
    </lineage>
</organism>
<evidence type="ECO:0000313" key="1">
    <source>
        <dbReference type="EMBL" id="MDR6726088.1"/>
    </source>
</evidence>
<dbReference type="EMBL" id="JAVDTR010000015">
    <property type="protein sequence ID" value="MDR6726088.1"/>
    <property type="molecule type" value="Genomic_DNA"/>
</dbReference>
<proteinExistence type="predicted"/>
<name>A0AAP5H7B6_PAEAM</name>
<dbReference type="RefSeq" id="WP_310143951.1">
    <property type="nucleotide sequence ID" value="NZ_JAVDTR010000015.1"/>
</dbReference>
<sequence length="71" mass="8402">MKKVAAEGLIKKGIEELTRMLQYFDRHPNFTMIRYRVPFIEFNTRGDIIRLQRGKPVMLAAYDKRSGWLDA</sequence>
<dbReference type="AlphaFoldDB" id="A0AAP5H7B6"/>
<protein>
    <submittedName>
        <fullName evidence="1">Uncharacterized protein</fullName>
    </submittedName>
</protein>
<reference evidence="1" key="1">
    <citation type="submission" date="2023-07" db="EMBL/GenBank/DDBJ databases">
        <title>Sorghum-associated microbial communities from plants grown in Nebraska, USA.</title>
        <authorList>
            <person name="Schachtman D."/>
        </authorList>
    </citation>
    <scope>NUCLEOTIDE SEQUENCE</scope>
    <source>
        <strain evidence="1">BE80</strain>
    </source>
</reference>
<gene>
    <name evidence="1" type="ORF">J2W91_004594</name>
</gene>
<accession>A0AAP5H7B6</accession>